<dbReference type="PANTHER" id="PTHR40628:SF1">
    <property type="entry name" value="CHROMO DOMAIN-CONTAINING PROTEIN"/>
    <property type="match status" value="1"/>
</dbReference>
<evidence type="ECO:0000313" key="2">
    <source>
        <dbReference type="EMBL" id="KAH0563463.1"/>
    </source>
</evidence>
<evidence type="ECO:0000313" key="3">
    <source>
        <dbReference type="Proteomes" id="UP000750711"/>
    </source>
</evidence>
<organism evidence="2 3">
    <name type="scientific">Trichoglossum hirsutum</name>
    <dbReference type="NCBI Taxonomy" id="265104"/>
    <lineage>
        <taxon>Eukaryota</taxon>
        <taxon>Fungi</taxon>
        <taxon>Dikarya</taxon>
        <taxon>Ascomycota</taxon>
        <taxon>Pezizomycotina</taxon>
        <taxon>Geoglossomycetes</taxon>
        <taxon>Geoglossales</taxon>
        <taxon>Geoglossaceae</taxon>
        <taxon>Trichoglossum</taxon>
    </lineage>
</organism>
<reference evidence="2" key="1">
    <citation type="submission" date="2021-03" db="EMBL/GenBank/DDBJ databases">
        <title>Comparative genomics and phylogenomic investigation of the class Geoglossomycetes provide insights into ecological specialization and systematics.</title>
        <authorList>
            <person name="Melie T."/>
            <person name="Pirro S."/>
            <person name="Miller A.N."/>
            <person name="Quandt A."/>
        </authorList>
    </citation>
    <scope>NUCLEOTIDE SEQUENCE</scope>
    <source>
        <strain evidence="2">CAQ_001_2017</strain>
    </source>
</reference>
<dbReference type="AlphaFoldDB" id="A0A9P8LFZ5"/>
<gene>
    <name evidence="2" type="ORF">GP486_001963</name>
</gene>
<dbReference type="PANTHER" id="PTHR40628">
    <property type="entry name" value="CHROMO DOMAIN-CONTAINING PROTEIN"/>
    <property type="match status" value="1"/>
</dbReference>
<name>A0A9P8LFZ5_9PEZI</name>
<proteinExistence type="predicted"/>
<keyword evidence="3" id="KW-1185">Reference proteome</keyword>
<protein>
    <submittedName>
        <fullName evidence="2">Uncharacterized protein</fullName>
    </submittedName>
</protein>
<evidence type="ECO:0000256" key="1">
    <source>
        <dbReference type="SAM" id="MobiDB-lite"/>
    </source>
</evidence>
<dbReference type="EMBL" id="JAGHQM010000199">
    <property type="protein sequence ID" value="KAH0563463.1"/>
    <property type="molecule type" value="Genomic_DNA"/>
</dbReference>
<sequence>MHASPTSSSWGSGFKTPSSSSSESGFKTPSSSSSESGLETPSSSSSESKLKKRRYYLLPRWLSWPVVIQKQQAYQQAILQTPQATVTDVYKRNPPSLSLPKMNECNVWMIGNGDFHYTRDKKSFIKYHEINATAAGMEVIGFGTIKLDVWCNPEKKEQGKLILENVLHIPSAACNGFSMSLVPDRVGKVSAADMQAYHHPHRWPMWYGTKFYGLYRLALVNDSTGECPFIEAKKKGDVVLTVSGWLENGEKANLPFIMEQERFSLMET</sequence>
<dbReference type="Proteomes" id="UP000750711">
    <property type="component" value="Unassembled WGS sequence"/>
</dbReference>
<comment type="caution">
    <text evidence="2">The sequence shown here is derived from an EMBL/GenBank/DDBJ whole genome shotgun (WGS) entry which is preliminary data.</text>
</comment>
<accession>A0A9P8LFZ5</accession>
<feature type="compositionally biased region" description="Low complexity" evidence="1">
    <location>
        <begin position="7"/>
        <end position="46"/>
    </location>
</feature>
<feature type="region of interest" description="Disordered" evidence="1">
    <location>
        <begin position="1"/>
        <end position="46"/>
    </location>
</feature>